<name>A0A3P3DK03_9RHOB</name>
<dbReference type="GO" id="GO:0005886">
    <property type="term" value="C:plasma membrane"/>
    <property type="evidence" value="ECO:0007669"/>
    <property type="project" value="TreeGrafter"/>
</dbReference>
<dbReference type="Proteomes" id="UP000282125">
    <property type="component" value="Unassembled WGS sequence"/>
</dbReference>
<dbReference type="PANTHER" id="PTHR40106:SF1">
    <property type="entry name" value="INNER MEMBRANE PROTEIN RCLC"/>
    <property type="match status" value="1"/>
</dbReference>
<keyword evidence="1" id="KW-1133">Transmembrane helix</keyword>
<gene>
    <name evidence="2" type="ORF">EG244_10650</name>
</gene>
<proteinExistence type="predicted"/>
<reference evidence="2 3" key="1">
    <citation type="submission" date="2018-11" db="EMBL/GenBank/DDBJ databases">
        <title>Gemmobacter sp. nov., YIM 102744-1 draft genome.</title>
        <authorList>
            <person name="Li G."/>
            <person name="Jiang Y."/>
        </authorList>
    </citation>
    <scope>NUCLEOTIDE SEQUENCE [LARGE SCALE GENOMIC DNA]</scope>
    <source>
        <strain evidence="2 3">YIM 102744-1</strain>
    </source>
</reference>
<comment type="caution">
    <text evidence="2">The sequence shown here is derived from an EMBL/GenBank/DDBJ whole genome shotgun (WGS) entry which is preliminary data.</text>
</comment>
<dbReference type="Pfam" id="PF04224">
    <property type="entry name" value="DUF417"/>
    <property type="match status" value="1"/>
</dbReference>
<feature type="transmembrane region" description="Helical" evidence="1">
    <location>
        <begin position="59"/>
        <end position="82"/>
    </location>
</feature>
<feature type="transmembrane region" description="Helical" evidence="1">
    <location>
        <begin position="89"/>
        <end position="114"/>
    </location>
</feature>
<evidence type="ECO:0000313" key="3">
    <source>
        <dbReference type="Proteomes" id="UP000282125"/>
    </source>
</evidence>
<sequence length="152" mass="16538">MKMELVAEITHWVPAMKLLSLALAAIFVAFGIAKFARYEQDAVKTLVAGHPILRFGPKLMTPAGFSIFLGIVELSTALLLVLGIFFPSLGLLGGLLGVLTFLFTLSLFPFVQYFEEEAGRLFLSSRGQFLMKDFGLLAACLAIAHHHALALV</sequence>
<organism evidence="2 3">
    <name type="scientific">Falsigemmobacter faecalis</name>
    <dbReference type="NCBI Taxonomy" id="2488730"/>
    <lineage>
        <taxon>Bacteria</taxon>
        <taxon>Pseudomonadati</taxon>
        <taxon>Pseudomonadota</taxon>
        <taxon>Alphaproteobacteria</taxon>
        <taxon>Rhodobacterales</taxon>
        <taxon>Paracoccaceae</taxon>
        <taxon>Falsigemmobacter</taxon>
    </lineage>
</organism>
<keyword evidence="1" id="KW-0472">Membrane</keyword>
<keyword evidence="1" id="KW-0812">Transmembrane</keyword>
<dbReference type="GO" id="GO:1901530">
    <property type="term" value="P:response to hypochlorite"/>
    <property type="evidence" value="ECO:0007669"/>
    <property type="project" value="TreeGrafter"/>
</dbReference>
<protein>
    <submittedName>
        <fullName evidence="2">DUF417 family protein</fullName>
    </submittedName>
</protein>
<dbReference type="PANTHER" id="PTHR40106">
    <property type="entry name" value="INNER MEMBRANE PROTEIN RCLC"/>
    <property type="match status" value="1"/>
</dbReference>
<dbReference type="EMBL" id="RRAZ01000013">
    <property type="protein sequence ID" value="RRH74533.1"/>
    <property type="molecule type" value="Genomic_DNA"/>
</dbReference>
<accession>A0A3P3DK03</accession>
<keyword evidence="3" id="KW-1185">Reference proteome</keyword>
<evidence type="ECO:0000313" key="2">
    <source>
        <dbReference type="EMBL" id="RRH74533.1"/>
    </source>
</evidence>
<dbReference type="AlphaFoldDB" id="A0A3P3DK03"/>
<dbReference type="InterPro" id="IPR007339">
    <property type="entry name" value="RclC-like"/>
</dbReference>
<evidence type="ECO:0000256" key="1">
    <source>
        <dbReference type="SAM" id="Phobius"/>
    </source>
</evidence>